<accession>A0A1N6EDX3</accession>
<dbReference type="STRING" id="1217970.SAMN05444002_0651"/>
<dbReference type="InterPro" id="IPR005950">
    <property type="entry name" value="ModA"/>
</dbReference>
<dbReference type="PIRSF" id="PIRSF004846">
    <property type="entry name" value="ModA"/>
    <property type="match status" value="1"/>
</dbReference>
<keyword evidence="9" id="KW-1185">Reference proteome</keyword>
<keyword evidence="2 6" id="KW-0500">Molybdenum</keyword>
<dbReference type="GO" id="GO:0046872">
    <property type="term" value="F:metal ion binding"/>
    <property type="evidence" value="ECO:0007669"/>
    <property type="project" value="UniProtKB-KW"/>
</dbReference>
<dbReference type="Gene3D" id="3.40.190.10">
    <property type="entry name" value="Periplasmic binding protein-like II"/>
    <property type="match status" value="2"/>
</dbReference>
<dbReference type="OrthoDB" id="9785015at2"/>
<evidence type="ECO:0000256" key="6">
    <source>
        <dbReference type="PIRSR" id="PIRSR004846-1"/>
    </source>
</evidence>
<feature type="binding site" evidence="6">
    <location>
        <position position="173"/>
    </location>
    <ligand>
        <name>molybdate</name>
        <dbReference type="ChEBI" id="CHEBI:36264"/>
    </ligand>
</feature>
<dbReference type="NCBIfam" id="TIGR01256">
    <property type="entry name" value="modA"/>
    <property type="match status" value="1"/>
</dbReference>
<organism evidence="8 9">
    <name type="scientific">Vannielia litorea</name>
    <dbReference type="NCBI Taxonomy" id="1217970"/>
    <lineage>
        <taxon>Bacteria</taxon>
        <taxon>Pseudomonadati</taxon>
        <taxon>Pseudomonadota</taxon>
        <taxon>Alphaproteobacteria</taxon>
        <taxon>Rhodobacterales</taxon>
        <taxon>Paracoccaceae</taxon>
        <taxon>Vannielia</taxon>
    </lineage>
</organism>
<dbReference type="GO" id="GO:0015689">
    <property type="term" value="P:molybdate ion transport"/>
    <property type="evidence" value="ECO:0007669"/>
    <property type="project" value="InterPro"/>
</dbReference>
<dbReference type="Proteomes" id="UP000184932">
    <property type="component" value="Unassembled WGS sequence"/>
</dbReference>
<dbReference type="PANTHER" id="PTHR30632:SF17">
    <property type="entry name" value="MOLYBDATE-BINDING PROTEIN MODA"/>
    <property type="match status" value="1"/>
</dbReference>
<comment type="similarity">
    <text evidence="1">Belongs to the bacterial solute-binding protein ModA family.</text>
</comment>
<feature type="signal peptide" evidence="7">
    <location>
        <begin position="1"/>
        <end position="21"/>
    </location>
</feature>
<sequence>MKRVVLAALMMLGAVAARAEAVTVFAAASLKGALDEVAAAWNGEVQISYAGSSALARQIAAGAPADLFLSANPEWVDWLEADGVALKRVDLLSNALVLVAGADDPRAGLDQLKGQDRVAMALVDAVPAGIYGKAALESLGLWEAVAPRVVQADNVRAALALVALGEAPLGIVYATDARAEPGVRVVAEFPPMSHPPILYPVAALTEAGAPLMGFLQSAEAAEIFTRHGFGVIAE</sequence>
<protein>
    <submittedName>
        <fullName evidence="8">Molybdate transport system substrate-binding protein</fullName>
    </submittedName>
</protein>
<evidence type="ECO:0000256" key="1">
    <source>
        <dbReference type="ARBA" id="ARBA00009175"/>
    </source>
</evidence>
<dbReference type="RefSeq" id="WP_074254811.1">
    <property type="nucleotide sequence ID" value="NZ_FSRL01000001.1"/>
</dbReference>
<evidence type="ECO:0000313" key="9">
    <source>
        <dbReference type="Proteomes" id="UP000184932"/>
    </source>
</evidence>
<gene>
    <name evidence="8" type="ORF">SAMN05444002_0651</name>
</gene>
<evidence type="ECO:0000256" key="4">
    <source>
        <dbReference type="ARBA" id="ARBA00022729"/>
    </source>
</evidence>
<dbReference type="EMBL" id="FSRL01000001">
    <property type="protein sequence ID" value="SIN81229.1"/>
    <property type="molecule type" value="Genomic_DNA"/>
</dbReference>
<evidence type="ECO:0000256" key="2">
    <source>
        <dbReference type="ARBA" id="ARBA00022505"/>
    </source>
</evidence>
<dbReference type="GO" id="GO:0030973">
    <property type="term" value="F:molybdate ion binding"/>
    <property type="evidence" value="ECO:0007669"/>
    <property type="project" value="TreeGrafter"/>
</dbReference>
<dbReference type="SUPFAM" id="SSF53850">
    <property type="entry name" value="Periplasmic binding protein-like II"/>
    <property type="match status" value="1"/>
</dbReference>
<feature type="binding site" evidence="6">
    <location>
        <position position="29"/>
    </location>
    <ligand>
        <name>molybdate</name>
        <dbReference type="ChEBI" id="CHEBI:36264"/>
    </ligand>
</feature>
<dbReference type="Pfam" id="PF13531">
    <property type="entry name" value="SBP_bac_11"/>
    <property type="match status" value="1"/>
</dbReference>
<reference evidence="9" key="1">
    <citation type="submission" date="2016-11" db="EMBL/GenBank/DDBJ databases">
        <authorList>
            <person name="Varghese N."/>
            <person name="Submissions S."/>
        </authorList>
    </citation>
    <scope>NUCLEOTIDE SEQUENCE [LARGE SCALE GENOMIC DNA]</scope>
    <source>
        <strain evidence="9">DSM 29440</strain>
    </source>
</reference>
<comment type="subunit">
    <text evidence="5">The complex is composed of two ATP-binding proteins (ModC), two transmembrane proteins (ModB) and a solute-binding protein (ModA).</text>
</comment>
<dbReference type="GO" id="GO:0030288">
    <property type="term" value="C:outer membrane-bounded periplasmic space"/>
    <property type="evidence" value="ECO:0007669"/>
    <property type="project" value="TreeGrafter"/>
</dbReference>
<dbReference type="GO" id="GO:1901359">
    <property type="term" value="F:tungstate binding"/>
    <property type="evidence" value="ECO:0007669"/>
    <property type="project" value="UniProtKB-ARBA"/>
</dbReference>
<dbReference type="AlphaFoldDB" id="A0A1N6EDX3"/>
<feature type="binding site" evidence="6">
    <location>
        <position position="128"/>
    </location>
    <ligand>
        <name>molybdate</name>
        <dbReference type="ChEBI" id="CHEBI:36264"/>
    </ligand>
</feature>
<proteinExistence type="inferred from homology"/>
<evidence type="ECO:0000256" key="7">
    <source>
        <dbReference type="SAM" id="SignalP"/>
    </source>
</evidence>
<name>A0A1N6EDX3_9RHOB</name>
<feature type="chain" id="PRO_5012839545" evidence="7">
    <location>
        <begin position="22"/>
        <end position="234"/>
    </location>
</feature>
<keyword evidence="4 7" id="KW-0732">Signal</keyword>
<dbReference type="FunFam" id="3.40.190.10:FF:000035">
    <property type="entry name" value="Molybdate ABC transporter substrate-binding protein"/>
    <property type="match status" value="1"/>
</dbReference>
<keyword evidence="3 6" id="KW-0479">Metal-binding</keyword>
<feature type="binding site" evidence="6">
    <location>
        <position position="155"/>
    </location>
    <ligand>
        <name>molybdate</name>
        <dbReference type="ChEBI" id="CHEBI:36264"/>
    </ligand>
</feature>
<dbReference type="InterPro" id="IPR050682">
    <property type="entry name" value="ModA/WtpA"/>
</dbReference>
<evidence type="ECO:0000256" key="5">
    <source>
        <dbReference type="ARBA" id="ARBA00062515"/>
    </source>
</evidence>
<feature type="binding site" evidence="6">
    <location>
        <position position="52"/>
    </location>
    <ligand>
        <name>molybdate</name>
        <dbReference type="ChEBI" id="CHEBI:36264"/>
    </ligand>
</feature>
<dbReference type="PANTHER" id="PTHR30632">
    <property type="entry name" value="MOLYBDATE-BINDING PERIPLASMIC PROTEIN"/>
    <property type="match status" value="1"/>
</dbReference>
<evidence type="ECO:0000256" key="3">
    <source>
        <dbReference type="ARBA" id="ARBA00022723"/>
    </source>
</evidence>
<evidence type="ECO:0000313" key="8">
    <source>
        <dbReference type="EMBL" id="SIN81229.1"/>
    </source>
</evidence>